<keyword evidence="2" id="KW-0472">Membrane</keyword>
<accession>A0A6N7ZBC1</accession>
<evidence type="ECO:0000313" key="5">
    <source>
        <dbReference type="Proteomes" id="UP000440096"/>
    </source>
</evidence>
<feature type="transmembrane region" description="Helical" evidence="2">
    <location>
        <begin position="83"/>
        <end position="102"/>
    </location>
</feature>
<dbReference type="InterPro" id="IPR012551">
    <property type="entry name" value="DUF1707_SHOCT-like"/>
</dbReference>
<protein>
    <submittedName>
        <fullName evidence="4">DUF1707 domain-containing protein</fullName>
    </submittedName>
</protein>
<dbReference type="OrthoDB" id="3534574at2"/>
<proteinExistence type="predicted"/>
<keyword evidence="2" id="KW-1133">Transmembrane helix</keyword>
<organism evidence="4 5">
    <name type="scientific">Amycolatopsis pithecellobii</name>
    <dbReference type="NCBI Taxonomy" id="664692"/>
    <lineage>
        <taxon>Bacteria</taxon>
        <taxon>Bacillati</taxon>
        <taxon>Actinomycetota</taxon>
        <taxon>Actinomycetes</taxon>
        <taxon>Pseudonocardiales</taxon>
        <taxon>Pseudonocardiaceae</taxon>
        <taxon>Amycolatopsis</taxon>
    </lineage>
</organism>
<feature type="region of interest" description="Disordered" evidence="1">
    <location>
        <begin position="55"/>
        <end position="79"/>
    </location>
</feature>
<feature type="domain" description="DUF1707" evidence="3">
    <location>
        <begin position="1"/>
        <end position="53"/>
    </location>
</feature>
<dbReference type="PANTHER" id="PTHR40763:SF5">
    <property type="entry name" value="MEMBRANE PROTEIN"/>
    <property type="match status" value="1"/>
</dbReference>
<evidence type="ECO:0000256" key="1">
    <source>
        <dbReference type="SAM" id="MobiDB-lite"/>
    </source>
</evidence>
<dbReference type="PANTHER" id="PTHR40763">
    <property type="entry name" value="MEMBRANE PROTEIN-RELATED"/>
    <property type="match status" value="1"/>
</dbReference>
<evidence type="ECO:0000256" key="2">
    <source>
        <dbReference type="SAM" id="Phobius"/>
    </source>
</evidence>
<reference evidence="4 5" key="1">
    <citation type="submission" date="2019-11" db="EMBL/GenBank/DDBJ databases">
        <title>Draft genome of Amycolatopsis RM579.</title>
        <authorList>
            <person name="Duangmal K."/>
            <person name="Mingma R."/>
        </authorList>
    </citation>
    <scope>NUCLEOTIDE SEQUENCE [LARGE SCALE GENOMIC DNA]</scope>
    <source>
        <strain evidence="4 5">RM579</strain>
    </source>
</reference>
<keyword evidence="5" id="KW-1185">Reference proteome</keyword>
<dbReference type="AlphaFoldDB" id="A0A6N7ZBC1"/>
<sequence length="145" mass="15905">MRIGDADRETAMQALGDHMSAGRITLDEYGERSAQVTAAKTRGELADLFTDLPAPHPVFGEPPKQPVATPKPAGPVPYSERPLGQRAAAAILPLLFIGAVVLGLTTHVWWFIALPFVFGAIGQGLWGKDWDKDARRDRDRGHRRR</sequence>
<evidence type="ECO:0000313" key="4">
    <source>
        <dbReference type="EMBL" id="MTD59033.1"/>
    </source>
</evidence>
<name>A0A6N7ZBC1_9PSEU</name>
<dbReference type="EMBL" id="WMBA01000086">
    <property type="protein sequence ID" value="MTD59033.1"/>
    <property type="molecule type" value="Genomic_DNA"/>
</dbReference>
<feature type="transmembrane region" description="Helical" evidence="2">
    <location>
        <begin position="108"/>
        <end position="126"/>
    </location>
</feature>
<keyword evidence="2" id="KW-0812">Transmembrane</keyword>
<gene>
    <name evidence="4" type="ORF">GKO32_34370</name>
</gene>
<comment type="caution">
    <text evidence="4">The sequence shown here is derived from an EMBL/GenBank/DDBJ whole genome shotgun (WGS) entry which is preliminary data.</text>
</comment>
<evidence type="ECO:0000259" key="3">
    <source>
        <dbReference type="Pfam" id="PF08044"/>
    </source>
</evidence>
<dbReference type="Proteomes" id="UP000440096">
    <property type="component" value="Unassembled WGS sequence"/>
</dbReference>
<dbReference type="Pfam" id="PF08044">
    <property type="entry name" value="DUF1707"/>
    <property type="match status" value="1"/>
</dbReference>